<dbReference type="Gene3D" id="1.20.1560.10">
    <property type="entry name" value="ABC transporter type 1, transmembrane domain"/>
    <property type="match status" value="1"/>
</dbReference>
<keyword evidence="7 10" id="KW-1133">Transmembrane helix</keyword>
<dbReference type="RefSeq" id="WP_137340516.1">
    <property type="nucleotide sequence ID" value="NZ_SZVO01000005.1"/>
</dbReference>
<feature type="compositionally biased region" description="Low complexity" evidence="9">
    <location>
        <begin position="9"/>
        <end position="23"/>
    </location>
</feature>
<dbReference type="InterPro" id="IPR017871">
    <property type="entry name" value="ABC_transporter-like_CS"/>
</dbReference>
<dbReference type="GO" id="GO:0005886">
    <property type="term" value="C:plasma membrane"/>
    <property type="evidence" value="ECO:0007669"/>
    <property type="project" value="UniProtKB-SubCell"/>
</dbReference>
<feature type="domain" description="ABC transporter" evidence="11">
    <location>
        <begin position="369"/>
        <end position="603"/>
    </location>
</feature>
<feature type="domain" description="ABC transmembrane type-1" evidence="12">
    <location>
        <begin position="53"/>
        <end position="335"/>
    </location>
</feature>
<evidence type="ECO:0000256" key="7">
    <source>
        <dbReference type="ARBA" id="ARBA00022989"/>
    </source>
</evidence>
<keyword evidence="14" id="KW-1185">Reference proteome</keyword>
<protein>
    <submittedName>
        <fullName evidence="13">ABC transporter ATP-binding protein</fullName>
    </submittedName>
</protein>
<dbReference type="InterPro" id="IPR036640">
    <property type="entry name" value="ABC1_TM_sf"/>
</dbReference>
<evidence type="ECO:0000256" key="6">
    <source>
        <dbReference type="ARBA" id="ARBA00022840"/>
    </source>
</evidence>
<keyword evidence="3" id="KW-1003">Cell membrane</keyword>
<dbReference type="InterPro" id="IPR003439">
    <property type="entry name" value="ABC_transporter-like_ATP-bd"/>
</dbReference>
<feature type="region of interest" description="Disordered" evidence="9">
    <location>
        <begin position="1"/>
        <end position="25"/>
    </location>
</feature>
<dbReference type="SUPFAM" id="SSF90123">
    <property type="entry name" value="ABC transporter transmembrane region"/>
    <property type="match status" value="1"/>
</dbReference>
<dbReference type="Proteomes" id="UP000304900">
    <property type="component" value="Unassembled WGS sequence"/>
</dbReference>
<dbReference type="SUPFAM" id="SSF52540">
    <property type="entry name" value="P-loop containing nucleoside triphosphate hydrolases"/>
    <property type="match status" value="1"/>
</dbReference>
<dbReference type="PROSITE" id="PS50893">
    <property type="entry name" value="ABC_TRANSPORTER_2"/>
    <property type="match status" value="1"/>
</dbReference>
<dbReference type="Pfam" id="PF00664">
    <property type="entry name" value="ABC_membrane"/>
    <property type="match status" value="1"/>
</dbReference>
<feature type="transmembrane region" description="Helical" evidence="10">
    <location>
        <begin position="89"/>
        <end position="109"/>
    </location>
</feature>
<accession>A0A4U6D623</accession>
<organism evidence="13 14">
    <name type="scientific">Dyadobacter frigoris</name>
    <dbReference type="NCBI Taxonomy" id="2576211"/>
    <lineage>
        <taxon>Bacteria</taxon>
        <taxon>Pseudomonadati</taxon>
        <taxon>Bacteroidota</taxon>
        <taxon>Cytophagia</taxon>
        <taxon>Cytophagales</taxon>
        <taxon>Spirosomataceae</taxon>
        <taxon>Dyadobacter</taxon>
    </lineage>
</organism>
<evidence type="ECO:0000259" key="12">
    <source>
        <dbReference type="PROSITE" id="PS50929"/>
    </source>
</evidence>
<evidence type="ECO:0000313" key="14">
    <source>
        <dbReference type="Proteomes" id="UP000304900"/>
    </source>
</evidence>
<keyword evidence="8 10" id="KW-0472">Membrane</keyword>
<reference evidence="13 14" key="1">
    <citation type="submission" date="2019-05" db="EMBL/GenBank/DDBJ databases">
        <title>Dyadobacter AR-3-8 sp. nov., isolated from arctic soil.</title>
        <authorList>
            <person name="Chaudhary D.K."/>
        </authorList>
    </citation>
    <scope>NUCLEOTIDE SEQUENCE [LARGE SCALE GENOMIC DNA]</scope>
    <source>
        <strain evidence="13 14">AR-3-8</strain>
    </source>
</reference>
<dbReference type="Gene3D" id="3.40.50.300">
    <property type="entry name" value="P-loop containing nucleotide triphosphate hydrolases"/>
    <property type="match status" value="1"/>
</dbReference>
<keyword evidence="6 13" id="KW-0067">ATP-binding</keyword>
<feature type="transmembrane region" description="Helical" evidence="10">
    <location>
        <begin position="285"/>
        <end position="304"/>
    </location>
</feature>
<sequence>MSENNKSQSTAAAPSGMPGSSSGRRFAVEKPKNMSLTVRRLWGYLQKNKLGLFTVVLFILINTLASLTGSYLLRPLINDYIIPKDVDGLIHMLGIMLVIYIAGATAAYLQSRFMIIISQKTVNEMRNDLFKKLQSLPLQFFDTNSHGDLMSRFTNDVDLISESLNNSLTQIFTSIITLTGTFLLMLYISPLLTLVTLVMVPLMLFLASQVIRRSKNYFIAQQKAVGITNGYIEEIITGIKVVKVFGYEEKAETDFEKLNFDLRDKATKAQMFSGMMMPIMINMSTINYALTATIGGILAVTRGLDIGGLASFLQYSRQFGRPINELSSQLNSLQAALAGAERVFEMMDQLPEPADAENAITLSKVEGQVRFENVTFSYSGDKVILHDINLSVKPGHKIAFVGSTGAGKTTIINLLPRFYDIQSGKITIDGTDIKDISRESLRKSLAIVLQDTHLFTGTVMENIRYGRLSATDQEVIHAAELANAHSFITRMPQGYNTVLDGDGSNLSQGQRQLLNIARATVAEAPILILDEATSSIDTRTERLIEQGMDTLMKGKTTFVIAHRLSTVRNADEIIVLEYGRIIERGNHNDLILKKGKYYQLYTGQFS</sequence>
<dbReference type="GO" id="GO:0016887">
    <property type="term" value="F:ATP hydrolysis activity"/>
    <property type="evidence" value="ECO:0007669"/>
    <property type="project" value="InterPro"/>
</dbReference>
<dbReference type="FunFam" id="3.40.50.300:FF:000287">
    <property type="entry name" value="Multidrug ABC transporter ATP-binding protein"/>
    <property type="match status" value="1"/>
</dbReference>
<dbReference type="SMART" id="SM00382">
    <property type="entry name" value="AAA"/>
    <property type="match status" value="1"/>
</dbReference>
<feature type="transmembrane region" description="Helical" evidence="10">
    <location>
        <begin position="194"/>
        <end position="211"/>
    </location>
</feature>
<keyword evidence="2" id="KW-0813">Transport</keyword>
<proteinExistence type="predicted"/>
<dbReference type="AlphaFoldDB" id="A0A4U6D623"/>
<dbReference type="InterPro" id="IPR003593">
    <property type="entry name" value="AAA+_ATPase"/>
</dbReference>
<comment type="subcellular location">
    <subcellularLocation>
        <location evidence="1">Cell membrane</location>
        <topology evidence="1">Multi-pass membrane protein</topology>
    </subcellularLocation>
</comment>
<dbReference type="PANTHER" id="PTHR43394:SF1">
    <property type="entry name" value="ATP-BINDING CASSETTE SUB-FAMILY B MEMBER 10, MITOCHONDRIAL"/>
    <property type="match status" value="1"/>
</dbReference>
<keyword evidence="5" id="KW-0547">Nucleotide-binding</keyword>
<dbReference type="InterPro" id="IPR027417">
    <property type="entry name" value="P-loop_NTPase"/>
</dbReference>
<name>A0A4U6D623_9BACT</name>
<dbReference type="InterPro" id="IPR011527">
    <property type="entry name" value="ABC1_TM_dom"/>
</dbReference>
<evidence type="ECO:0000256" key="3">
    <source>
        <dbReference type="ARBA" id="ARBA00022475"/>
    </source>
</evidence>
<dbReference type="PROSITE" id="PS00211">
    <property type="entry name" value="ABC_TRANSPORTER_1"/>
    <property type="match status" value="1"/>
</dbReference>
<dbReference type="GO" id="GO:0005524">
    <property type="term" value="F:ATP binding"/>
    <property type="evidence" value="ECO:0007669"/>
    <property type="project" value="UniProtKB-KW"/>
</dbReference>
<dbReference type="InterPro" id="IPR039421">
    <property type="entry name" value="Type_1_exporter"/>
</dbReference>
<keyword evidence="4 10" id="KW-0812">Transmembrane</keyword>
<feature type="transmembrane region" description="Helical" evidence="10">
    <location>
        <begin position="168"/>
        <end position="188"/>
    </location>
</feature>
<evidence type="ECO:0000313" key="13">
    <source>
        <dbReference type="EMBL" id="TKT92146.1"/>
    </source>
</evidence>
<evidence type="ECO:0000256" key="2">
    <source>
        <dbReference type="ARBA" id="ARBA00022448"/>
    </source>
</evidence>
<feature type="transmembrane region" description="Helical" evidence="10">
    <location>
        <begin position="50"/>
        <end position="69"/>
    </location>
</feature>
<evidence type="ECO:0000256" key="5">
    <source>
        <dbReference type="ARBA" id="ARBA00022741"/>
    </source>
</evidence>
<dbReference type="Pfam" id="PF00005">
    <property type="entry name" value="ABC_tran"/>
    <property type="match status" value="1"/>
</dbReference>
<gene>
    <name evidence="13" type="ORF">FDK13_13525</name>
</gene>
<dbReference type="PROSITE" id="PS50929">
    <property type="entry name" value="ABC_TM1F"/>
    <property type="match status" value="1"/>
</dbReference>
<dbReference type="EMBL" id="SZVO01000005">
    <property type="protein sequence ID" value="TKT92146.1"/>
    <property type="molecule type" value="Genomic_DNA"/>
</dbReference>
<evidence type="ECO:0000256" key="4">
    <source>
        <dbReference type="ARBA" id="ARBA00022692"/>
    </source>
</evidence>
<dbReference type="CDD" id="cd18547">
    <property type="entry name" value="ABC_6TM_Tm288_like"/>
    <property type="match status" value="1"/>
</dbReference>
<dbReference type="PANTHER" id="PTHR43394">
    <property type="entry name" value="ATP-DEPENDENT PERMEASE MDL1, MITOCHONDRIAL"/>
    <property type="match status" value="1"/>
</dbReference>
<comment type="caution">
    <text evidence="13">The sequence shown here is derived from an EMBL/GenBank/DDBJ whole genome shotgun (WGS) entry which is preliminary data.</text>
</comment>
<dbReference type="OrthoDB" id="9760358at2"/>
<evidence type="ECO:0000256" key="1">
    <source>
        <dbReference type="ARBA" id="ARBA00004651"/>
    </source>
</evidence>
<dbReference type="GO" id="GO:0015421">
    <property type="term" value="F:ABC-type oligopeptide transporter activity"/>
    <property type="evidence" value="ECO:0007669"/>
    <property type="project" value="TreeGrafter"/>
</dbReference>
<evidence type="ECO:0000256" key="8">
    <source>
        <dbReference type="ARBA" id="ARBA00023136"/>
    </source>
</evidence>
<evidence type="ECO:0000256" key="10">
    <source>
        <dbReference type="SAM" id="Phobius"/>
    </source>
</evidence>
<evidence type="ECO:0000256" key="9">
    <source>
        <dbReference type="SAM" id="MobiDB-lite"/>
    </source>
</evidence>
<evidence type="ECO:0000259" key="11">
    <source>
        <dbReference type="PROSITE" id="PS50893"/>
    </source>
</evidence>
<dbReference type="FunFam" id="1.20.1560.10:FF:000011">
    <property type="entry name" value="Multidrug ABC transporter ATP-binding protein"/>
    <property type="match status" value="1"/>
</dbReference>